<reference evidence="2 3" key="1">
    <citation type="journal article" date="2015" name="Stand. Genomic Sci.">
        <title>Genomic Encyclopedia of Bacterial and Archaeal Type Strains, Phase III: the genomes of soil and plant-associated and newly described type strains.</title>
        <authorList>
            <person name="Whitman W.B."/>
            <person name="Woyke T."/>
            <person name="Klenk H.P."/>
            <person name="Zhou Y."/>
            <person name="Lilburn T.G."/>
            <person name="Beck B.J."/>
            <person name="De Vos P."/>
            <person name="Vandamme P."/>
            <person name="Eisen J.A."/>
            <person name="Garrity G."/>
            <person name="Hugenholtz P."/>
            <person name="Kyrpides N.C."/>
        </authorList>
    </citation>
    <scope>NUCLEOTIDE SEQUENCE [LARGE SCALE GENOMIC DNA]</scope>
    <source>
        <strain evidence="2 3">S2T63</strain>
    </source>
</reference>
<protein>
    <submittedName>
        <fullName evidence="2">Uncharacterized protein</fullName>
    </submittedName>
</protein>
<dbReference type="RefSeq" id="WP_277870583.1">
    <property type="nucleotide sequence ID" value="NZ_RCDB01000001.1"/>
</dbReference>
<dbReference type="EMBL" id="RCDB01000001">
    <property type="protein sequence ID" value="RLK52795.1"/>
    <property type="molecule type" value="Genomic_DNA"/>
</dbReference>
<name>A0A498CAS3_9MICO</name>
<accession>A0A498CAS3</accession>
<proteinExistence type="predicted"/>
<gene>
    <name evidence="2" type="ORF">C7474_0753</name>
</gene>
<evidence type="ECO:0000256" key="1">
    <source>
        <dbReference type="SAM" id="Phobius"/>
    </source>
</evidence>
<dbReference type="Proteomes" id="UP000273158">
    <property type="component" value="Unassembled WGS sequence"/>
</dbReference>
<evidence type="ECO:0000313" key="3">
    <source>
        <dbReference type="Proteomes" id="UP000273158"/>
    </source>
</evidence>
<evidence type="ECO:0000313" key="2">
    <source>
        <dbReference type="EMBL" id="RLK52795.1"/>
    </source>
</evidence>
<sequence length="41" mass="4180">MSLEPEDKRPSPGRVAIWVVVGGIGAYLLISGIIGIITGGS</sequence>
<dbReference type="AlphaFoldDB" id="A0A498CAS3"/>
<keyword evidence="1" id="KW-0472">Membrane</keyword>
<comment type="caution">
    <text evidence="2">The sequence shown here is derived from an EMBL/GenBank/DDBJ whole genome shotgun (WGS) entry which is preliminary data.</text>
</comment>
<feature type="transmembrane region" description="Helical" evidence="1">
    <location>
        <begin position="15"/>
        <end position="37"/>
    </location>
</feature>
<keyword evidence="1" id="KW-1133">Transmembrane helix</keyword>
<keyword evidence="3" id="KW-1185">Reference proteome</keyword>
<organism evidence="2 3">
    <name type="scientific">Microbacterium telephonicum</name>
    <dbReference type="NCBI Taxonomy" id="1714841"/>
    <lineage>
        <taxon>Bacteria</taxon>
        <taxon>Bacillati</taxon>
        <taxon>Actinomycetota</taxon>
        <taxon>Actinomycetes</taxon>
        <taxon>Micrococcales</taxon>
        <taxon>Microbacteriaceae</taxon>
        <taxon>Microbacterium</taxon>
    </lineage>
</organism>
<keyword evidence="1" id="KW-0812">Transmembrane</keyword>